<feature type="domain" description="TROVE" evidence="1">
    <location>
        <begin position="1"/>
        <end position="276"/>
    </location>
</feature>
<name>A0A095B1P9_SCHHA</name>
<dbReference type="PANTHER" id="PTHR44791">
    <property type="entry name" value="TELOMERASE PROTEIN COMPONENT 1 TEP1"/>
    <property type="match status" value="1"/>
</dbReference>
<organism evidence="2">
    <name type="scientific">Schistosoma haematobium</name>
    <name type="common">Blood fluke</name>
    <dbReference type="NCBI Taxonomy" id="6185"/>
    <lineage>
        <taxon>Eukaryota</taxon>
        <taxon>Metazoa</taxon>
        <taxon>Spiralia</taxon>
        <taxon>Lophotrochozoa</taxon>
        <taxon>Platyhelminthes</taxon>
        <taxon>Trematoda</taxon>
        <taxon>Digenea</taxon>
        <taxon>Strigeidida</taxon>
        <taxon>Schistosomatoidea</taxon>
        <taxon>Schistosomatidae</taxon>
        <taxon>Schistosoma</taxon>
    </lineage>
</organism>
<reference evidence="2" key="1">
    <citation type="journal article" date="2012" name="Nat. Genet.">
        <title>Whole-genome sequence of Schistosoma haematobium.</title>
        <authorList>
            <person name="Young N.D."/>
            <person name="Jex A.R."/>
            <person name="Li B."/>
            <person name="Liu S."/>
            <person name="Yang L."/>
            <person name="Xiong Z."/>
            <person name="Li Y."/>
            <person name="Cantacessi C."/>
            <person name="Hall R.S."/>
            <person name="Xu X."/>
            <person name="Chen F."/>
            <person name="Wu X."/>
            <person name="Zerlotini A."/>
            <person name="Oliveira G."/>
            <person name="Hofmann A."/>
            <person name="Zhang G."/>
            <person name="Fang X."/>
            <person name="Kang Y."/>
            <person name="Campbell B.E."/>
            <person name="Loukas A."/>
            <person name="Ranganathan S."/>
            <person name="Rollinson D."/>
            <person name="Rinaldi G."/>
            <person name="Brindley P.J."/>
            <person name="Yang H."/>
            <person name="Wang J."/>
            <person name="Wang J."/>
            <person name="Gasser R.B."/>
        </authorList>
    </citation>
    <scope>NUCLEOTIDE SEQUENCE [LARGE SCALE GENOMIC DNA]</scope>
</reference>
<dbReference type="InterPro" id="IPR025139">
    <property type="entry name" value="DUF4062"/>
</dbReference>
<sequence length="665" mass="75034">MNVLKTLYWCGGKDGNKPYDSPVELQHGSGVPGLSIVTTEADYCALKVSGRGAGDAAVDAVTDTLQSRLVDPSPIHFTLKELVRKLHISKPALNVMCILGKLYPSDVTAFSKTGLEGDWDASKAGACMKLPVHPKWKVELASGKSRDAWIKIIMSGDLCHELILRNLKSILCSRISQTGHDIVLQRLSDAELVIEGKQLPFVYLTAYITVEKLHDMLSMTANRKRLKDSISHHKLIHFYFGFRSLNINKGLLNKYLLALTKAMSLSTRYNLSPIRCSVLVICSLCSGFELQKIRRSTRVKAIINVLSFIYGAICNAICENAVVYFVVDNDYNVASINRMLLLLYSSLWHTEENKKDTSLFRSPNPPLMDKIKLIYKNRKLHWTAPWFQSIGGSRCTSFPMTGWIESKGLVDNIFKYLSLPDDKCLVEQIDKIDETYKLNSMFDLPLQMNLSSEQQGHNKLSQIKSSQESFCRVYISSSYIDMHAEHNLIYHTLVPNLCQNVAQTCSTCLDLVDLRIGVPQSITCSLIALEMYLKQAAASDIFILLLGDKYGWVPDESLVRALPDSLLAEVNKFYKPGMSVTEMEYHMVKLAAVNKLSRSSFNMFPSTVFVFIRDFNTRFVSLFRKVSFSIVICDTLPNLFYIYKCIIIVSWLSSQIVISRVNVVY</sequence>
<dbReference type="Pfam" id="PF05731">
    <property type="entry name" value="TROVE"/>
    <property type="match status" value="1"/>
</dbReference>
<dbReference type="AlphaFoldDB" id="A0A095B1P9"/>
<evidence type="ECO:0000313" key="2">
    <source>
        <dbReference type="EMBL" id="KGB41051.1"/>
    </source>
</evidence>
<dbReference type="GO" id="GO:0003720">
    <property type="term" value="F:telomerase activity"/>
    <property type="evidence" value="ECO:0007669"/>
    <property type="project" value="TreeGrafter"/>
</dbReference>
<accession>A0A095B1P9</accession>
<dbReference type="EMBL" id="KL251699">
    <property type="protein sequence ID" value="KGB41051.1"/>
    <property type="molecule type" value="Genomic_DNA"/>
</dbReference>
<evidence type="ECO:0000259" key="1">
    <source>
        <dbReference type="PROSITE" id="PS50988"/>
    </source>
</evidence>
<dbReference type="InterPro" id="IPR052652">
    <property type="entry name" value="Telomerase_Complex_Comp"/>
</dbReference>
<dbReference type="STRING" id="6185.A0A095B1P9"/>
<dbReference type="Pfam" id="PF13271">
    <property type="entry name" value="DUF4062"/>
    <property type="match status" value="1"/>
</dbReference>
<dbReference type="GO" id="GO:0070034">
    <property type="term" value="F:telomerase RNA binding"/>
    <property type="evidence" value="ECO:0007669"/>
    <property type="project" value="TreeGrafter"/>
</dbReference>
<dbReference type="PANTHER" id="PTHR44791:SF1">
    <property type="entry name" value="TELOMERASE PROTEIN COMPONENT 1"/>
    <property type="match status" value="1"/>
</dbReference>
<dbReference type="InterPro" id="IPR037214">
    <property type="entry name" value="TROVE_dom_sf"/>
</dbReference>
<gene>
    <name evidence="2" type="ORF">MS3_09549</name>
</gene>
<dbReference type="SUPFAM" id="SSF140864">
    <property type="entry name" value="TROVE domain-like"/>
    <property type="match status" value="1"/>
</dbReference>
<proteinExistence type="predicted"/>
<dbReference type="GO" id="GO:0000722">
    <property type="term" value="P:telomere maintenance via recombination"/>
    <property type="evidence" value="ECO:0007669"/>
    <property type="project" value="TreeGrafter"/>
</dbReference>
<dbReference type="GO" id="GO:0005697">
    <property type="term" value="C:telomerase holoenzyme complex"/>
    <property type="evidence" value="ECO:0007669"/>
    <property type="project" value="TreeGrafter"/>
</dbReference>
<protein>
    <submittedName>
        <fullName evidence="2">Telomerase protein component 1</fullName>
    </submittedName>
</protein>
<dbReference type="InterPro" id="IPR008858">
    <property type="entry name" value="TROVE_dom"/>
</dbReference>
<dbReference type="PROSITE" id="PS50988">
    <property type="entry name" value="TROVE"/>
    <property type="match status" value="1"/>
</dbReference>